<organism evidence="1 2">
    <name type="scientific">Trichostrongylus colubriformis</name>
    <name type="common">Black scour worm</name>
    <dbReference type="NCBI Taxonomy" id="6319"/>
    <lineage>
        <taxon>Eukaryota</taxon>
        <taxon>Metazoa</taxon>
        <taxon>Ecdysozoa</taxon>
        <taxon>Nematoda</taxon>
        <taxon>Chromadorea</taxon>
        <taxon>Rhabditida</taxon>
        <taxon>Rhabditina</taxon>
        <taxon>Rhabditomorpha</taxon>
        <taxon>Strongyloidea</taxon>
        <taxon>Trichostrongylidae</taxon>
        <taxon>Trichostrongylus</taxon>
    </lineage>
</organism>
<evidence type="ECO:0000313" key="1">
    <source>
        <dbReference type="EMBL" id="KAK5986832.1"/>
    </source>
</evidence>
<evidence type="ECO:0000313" key="2">
    <source>
        <dbReference type="Proteomes" id="UP001331761"/>
    </source>
</evidence>
<name>A0AAN8G411_TRICO</name>
<dbReference type="EMBL" id="WIXE01000162">
    <property type="protein sequence ID" value="KAK5986832.1"/>
    <property type="molecule type" value="Genomic_DNA"/>
</dbReference>
<accession>A0AAN8G411</accession>
<comment type="caution">
    <text evidence="1">The sequence shown here is derived from an EMBL/GenBank/DDBJ whole genome shotgun (WGS) entry which is preliminary data.</text>
</comment>
<dbReference type="Proteomes" id="UP001331761">
    <property type="component" value="Unassembled WGS sequence"/>
</dbReference>
<sequence length="65" mass="7804">MSFIPHKKQDIHHYIWTNFRVRVVSRRTAERRRMVFRSPSLRECFGDLACVCWSTGTGMDSHGYW</sequence>
<proteinExistence type="predicted"/>
<protein>
    <submittedName>
        <fullName evidence="1">Uncharacterized protein</fullName>
    </submittedName>
</protein>
<reference evidence="1 2" key="1">
    <citation type="submission" date="2019-10" db="EMBL/GenBank/DDBJ databases">
        <title>Assembly and Annotation for the nematode Trichostrongylus colubriformis.</title>
        <authorList>
            <person name="Martin J."/>
        </authorList>
    </citation>
    <scope>NUCLEOTIDE SEQUENCE [LARGE SCALE GENOMIC DNA]</scope>
    <source>
        <strain evidence="1">G859</strain>
        <tissue evidence="1">Whole worm</tissue>
    </source>
</reference>
<dbReference type="AlphaFoldDB" id="A0AAN8G411"/>
<gene>
    <name evidence="1" type="ORF">GCK32_021190</name>
</gene>
<keyword evidence="2" id="KW-1185">Reference proteome</keyword>